<protein>
    <submittedName>
        <fullName evidence="1">Uncharacterized protein</fullName>
    </submittedName>
</protein>
<accession>A0A0E9XPS6</accession>
<reference evidence="1" key="2">
    <citation type="journal article" date="2015" name="Fish Shellfish Immunol.">
        <title>Early steps in the European eel (Anguilla anguilla)-Vibrio vulnificus interaction in the gills: Role of the RtxA13 toxin.</title>
        <authorList>
            <person name="Callol A."/>
            <person name="Pajuelo D."/>
            <person name="Ebbesson L."/>
            <person name="Teles M."/>
            <person name="MacKenzie S."/>
            <person name="Amaro C."/>
        </authorList>
    </citation>
    <scope>NUCLEOTIDE SEQUENCE</scope>
</reference>
<sequence length="39" mass="4464">MSKLVFVRDILQIMKKNTSVANNKQSSSSNHMLSWVDIL</sequence>
<evidence type="ECO:0000313" key="1">
    <source>
        <dbReference type="EMBL" id="JAI04655.1"/>
    </source>
</evidence>
<organism evidence="1">
    <name type="scientific">Anguilla anguilla</name>
    <name type="common">European freshwater eel</name>
    <name type="synonym">Muraena anguilla</name>
    <dbReference type="NCBI Taxonomy" id="7936"/>
    <lineage>
        <taxon>Eukaryota</taxon>
        <taxon>Metazoa</taxon>
        <taxon>Chordata</taxon>
        <taxon>Craniata</taxon>
        <taxon>Vertebrata</taxon>
        <taxon>Euteleostomi</taxon>
        <taxon>Actinopterygii</taxon>
        <taxon>Neopterygii</taxon>
        <taxon>Teleostei</taxon>
        <taxon>Anguilliformes</taxon>
        <taxon>Anguillidae</taxon>
        <taxon>Anguilla</taxon>
    </lineage>
</organism>
<dbReference type="EMBL" id="GBXM01003923">
    <property type="protein sequence ID" value="JAI04655.1"/>
    <property type="molecule type" value="Transcribed_RNA"/>
</dbReference>
<proteinExistence type="predicted"/>
<name>A0A0E9XPS6_ANGAN</name>
<dbReference type="AlphaFoldDB" id="A0A0E9XPS6"/>
<reference evidence="1" key="1">
    <citation type="submission" date="2014-11" db="EMBL/GenBank/DDBJ databases">
        <authorList>
            <person name="Amaro Gonzalez C."/>
        </authorList>
    </citation>
    <scope>NUCLEOTIDE SEQUENCE</scope>
</reference>